<dbReference type="EMBL" id="MU006343">
    <property type="protein sequence ID" value="KAF2845701.1"/>
    <property type="molecule type" value="Genomic_DNA"/>
</dbReference>
<dbReference type="GO" id="GO:0006048">
    <property type="term" value="P:UDP-N-acetylglucosamine biosynthetic process"/>
    <property type="evidence" value="ECO:0007669"/>
    <property type="project" value="UniProtKB-UniPathway"/>
</dbReference>
<feature type="compositionally biased region" description="Basic and acidic residues" evidence="1">
    <location>
        <begin position="150"/>
        <end position="162"/>
    </location>
</feature>
<keyword evidence="3" id="KW-1185">Reference proteome</keyword>
<dbReference type="Proteomes" id="UP000799423">
    <property type="component" value="Unassembled WGS sequence"/>
</dbReference>
<dbReference type="UniPathway" id="UPA00113">
    <property type="reaction ID" value="UER00529"/>
</dbReference>
<name>A0A6A7AR17_9PLEO</name>
<dbReference type="OrthoDB" id="329272at2759"/>
<proteinExistence type="predicted"/>
<evidence type="ECO:0000256" key="1">
    <source>
        <dbReference type="SAM" id="MobiDB-lite"/>
    </source>
</evidence>
<protein>
    <submittedName>
        <fullName evidence="2">Uncharacterized protein</fullName>
    </submittedName>
</protein>
<gene>
    <name evidence="2" type="ORF">T440DRAFT_522440</name>
</gene>
<dbReference type="SUPFAM" id="SSF55729">
    <property type="entry name" value="Acyl-CoA N-acyltransferases (Nat)"/>
    <property type="match status" value="1"/>
</dbReference>
<feature type="region of interest" description="Disordered" evidence="1">
    <location>
        <begin position="102"/>
        <end position="122"/>
    </location>
</feature>
<feature type="region of interest" description="Disordered" evidence="1">
    <location>
        <begin position="134"/>
        <end position="162"/>
    </location>
</feature>
<sequence>MTSVMKGGFGAPSSNGASNANTGTEFLSVIPPLGSALDGYDNTKPCSQQTINIPQSFRDAMAVREAVYGEQGIPLEAEFDQDDARSWHWVAYASVAAHSTTPPKRMRASASNTPADDARRASATAIRVPVATIRMIPPPHGPNKYTNSGKGDKHPDADAPEHIAEDHHPLEPYVKLGRLAALTAYRGLGLAKLLINSALDFATSNPDKIYSPPSPTALEKAQMQGSHREKEITWQGLVMIHAQVNLKSMWEKHGFHEELEAEDGEVEIHAEPHWMEEGIEHVGMWKRLPVETRKRLSVSSLEG</sequence>
<evidence type="ECO:0000313" key="2">
    <source>
        <dbReference type="EMBL" id="KAF2845701.1"/>
    </source>
</evidence>
<dbReference type="Gene3D" id="3.40.630.30">
    <property type="match status" value="1"/>
</dbReference>
<accession>A0A6A7AR17</accession>
<evidence type="ECO:0000313" key="3">
    <source>
        <dbReference type="Proteomes" id="UP000799423"/>
    </source>
</evidence>
<dbReference type="InterPro" id="IPR016181">
    <property type="entry name" value="Acyl_CoA_acyltransferase"/>
</dbReference>
<dbReference type="AlphaFoldDB" id="A0A6A7AR17"/>
<organism evidence="2 3">
    <name type="scientific">Plenodomus tracheiphilus IPT5</name>
    <dbReference type="NCBI Taxonomy" id="1408161"/>
    <lineage>
        <taxon>Eukaryota</taxon>
        <taxon>Fungi</taxon>
        <taxon>Dikarya</taxon>
        <taxon>Ascomycota</taxon>
        <taxon>Pezizomycotina</taxon>
        <taxon>Dothideomycetes</taxon>
        <taxon>Pleosporomycetidae</taxon>
        <taxon>Pleosporales</taxon>
        <taxon>Pleosporineae</taxon>
        <taxon>Leptosphaeriaceae</taxon>
        <taxon>Plenodomus</taxon>
    </lineage>
</organism>
<reference evidence="2" key="1">
    <citation type="submission" date="2020-01" db="EMBL/GenBank/DDBJ databases">
        <authorList>
            <consortium name="DOE Joint Genome Institute"/>
            <person name="Haridas S."/>
            <person name="Albert R."/>
            <person name="Binder M."/>
            <person name="Bloem J."/>
            <person name="Labutti K."/>
            <person name="Salamov A."/>
            <person name="Andreopoulos B."/>
            <person name="Baker S.E."/>
            <person name="Barry K."/>
            <person name="Bills G."/>
            <person name="Bluhm B.H."/>
            <person name="Cannon C."/>
            <person name="Castanera R."/>
            <person name="Culley D.E."/>
            <person name="Daum C."/>
            <person name="Ezra D."/>
            <person name="Gonzalez J.B."/>
            <person name="Henrissat B."/>
            <person name="Kuo A."/>
            <person name="Liang C."/>
            <person name="Lipzen A."/>
            <person name="Lutzoni F."/>
            <person name="Magnuson J."/>
            <person name="Mondo S."/>
            <person name="Nolan M."/>
            <person name="Ohm R."/>
            <person name="Pangilinan J."/>
            <person name="Park H.-J."/>
            <person name="Ramirez L."/>
            <person name="Alfaro M."/>
            <person name="Sun H."/>
            <person name="Tritt A."/>
            <person name="Yoshinaga Y."/>
            <person name="Zwiers L.-H."/>
            <person name="Turgeon B.G."/>
            <person name="Goodwin S.B."/>
            <person name="Spatafora J.W."/>
            <person name="Crous P.W."/>
            <person name="Grigoriev I.V."/>
        </authorList>
    </citation>
    <scope>NUCLEOTIDE SEQUENCE</scope>
    <source>
        <strain evidence="2">IPT5</strain>
    </source>
</reference>